<dbReference type="Pfam" id="PF13579">
    <property type="entry name" value="Glyco_trans_4_4"/>
    <property type="match status" value="1"/>
</dbReference>
<gene>
    <name evidence="3" type="ORF">ACFQ38_13475</name>
</gene>
<dbReference type="SUPFAM" id="SSF53756">
    <property type="entry name" value="UDP-Glycosyltransferase/glycogen phosphorylase"/>
    <property type="match status" value="1"/>
</dbReference>
<proteinExistence type="predicted"/>
<dbReference type="Gene3D" id="3.40.50.2000">
    <property type="entry name" value="Glycogen Phosphorylase B"/>
    <property type="match status" value="2"/>
</dbReference>
<feature type="domain" description="Glycosyl transferase family 1" evidence="1">
    <location>
        <begin position="203"/>
        <end position="372"/>
    </location>
</feature>
<dbReference type="InterPro" id="IPR028098">
    <property type="entry name" value="Glyco_trans_4-like_N"/>
</dbReference>
<dbReference type="GO" id="GO:0016757">
    <property type="term" value="F:glycosyltransferase activity"/>
    <property type="evidence" value="ECO:0007669"/>
    <property type="project" value="UniProtKB-KW"/>
</dbReference>
<keyword evidence="3" id="KW-0328">Glycosyltransferase</keyword>
<dbReference type="RefSeq" id="WP_381481493.1">
    <property type="nucleotide sequence ID" value="NZ_JBHTLT010000112.1"/>
</dbReference>
<dbReference type="EC" id="2.4.-.-" evidence="3"/>
<evidence type="ECO:0000313" key="4">
    <source>
        <dbReference type="Proteomes" id="UP001597231"/>
    </source>
</evidence>
<dbReference type="Proteomes" id="UP001597231">
    <property type="component" value="Unassembled WGS sequence"/>
</dbReference>
<dbReference type="InterPro" id="IPR001296">
    <property type="entry name" value="Glyco_trans_1"/>
</dbReference>
<keyword evidence="3" id="KW-0808">Transferase</keyword>
<evidence type="ECO:0000259" key="1">
    <source>
        <dbReference type="Pfam" id="PF00534"/>
    </source>
</evidence>
<feature type="domain" description="Glycosyltransferase subfamily 4-like N-terminal" evidence="2">
    <location>
        <begin position="24"/>
        <end position="191"/>
    </location>
</feature>
<reference evidence="4" key="1">
    <citation type="journal article" date="2019" name="Int. J. Syst. Evol. Microbiol.">
        <title>The Global Catalogue of Microorganisms (GCM) 10K type strain sequencing project: providing services to taxonomists for standard genome sequencing and annotation.</title>
        <authorList>
            <consortium name="The Broad Institute Genomics Platform"/>
            <consortium name="The Broad Institute Genome Sequencing Center for Infectious Disease"/>
            <person name="Wu L."/>
            <person name="Ma J."/>
        </authorList>
    </citation>
    <scope>NUCLEOTIDE SEQUENCE [LARGE SCALE GENOMIC DNA]</scope>
    <source>
        <strain evidence="4">CCUG 53915</strain>
    </source>
</reference>
<dbReference type="PANTHER" id="PTHR45947">
    <property type="entry name" value="SULFOQUINOVOSYL TRANSFERASE SQD2"/>
    <property type="match status" value="1"/>
</dbReference>
<keyword evidence="4" id="KW-1185">Reference proteome</keyword>
<dbReference type="PANTHER" id="PTHR45947:SF3">
    <property type="entry name" value="SULFOQUINOVOSYL TRANSFERASE SQD2"/>
    <property type="match status" value="1"/>
</dbReference>
<dbReference type="Pfam" id="PF00534">
    <property type="entry name" value="Glycos_transf_1"/>
    <property type="match status" value="1"/>
</dbReference>
<evidence type="ECO:0000313" key="3">
    <source>
        <dbReference type="EMBL" id="MFD1206103.1"/>
    </source>
</evidence>
<name>A0ABW3U3A3_9BACL</name>
<evidence type="ECO:0000259" key="2">
    <source>
        <dbReference type="Pfam" id="PF13579"/>
    </source>
</evidence>
<organism evidence="3 4">
    <name type="scientific">Sporosarcina contaminans</name>
    <dbReference type="NCBI Taxonomy" id="633403"/>
    <lineage>
        <taxon>Bacteria</taxon>
        <taxon>Bacillati</taxon>
        <taxon>Bacillota</taxon>
        <taxon>Bacilli</taxon>
        <taxon>Bacillales</taxon>
        <taxon>Caryophanaceae</taxon>
        <taxon>Sporosarcina</taxon>
    </lineage>
</organism>
<protein>
    <submittedName>
        <fullName evidence="3">Glycosyltransferase</fullName>
        <ecNumber evidence="3">2.4.-.-</ecNumber>
    </submittedName>
</protein>
<sequence length="406" mass="44768">MQKRILFISDHGDPLATLGGEQAGGQNNYVKQLSMALSERGHSVDVITHWADVDAPKIEHFGENCRVIRVAAGVKGFVKKSDLYSMLPNFYYEMRKTLSLSTYDVMHTHYWLSGLLGRKTSLDIGLPWLHTSHSLSVAKQQATGVSEPKRRSAEELILETADSIVATTKTERKLIRSVTPDPAPIHVIPIGVDETFQPELINSRRHAPFFAFAGRLEETKGIYTLIKAFRLLLEQNDIPSSAKLFIAGGDAEQVDQRKKSPKSRKLQRAIIGLENHIEFIGPCSQEELSVLFNKATAVIVPSTYESFGMVAAEAQACGSPVIASEVGGLKDVVKDLETGIHVQKENPAHLASAMKFLAMNQDVAKSLGRQAAARARKEFNWTSIAKKMDHLYEVVAGETQAIHVSN</sequence>
<dbReference type="EMBL" id="JBHTLT010000112">
    <property type="protein sequence ID" value="MFD1206103.1"/>
    <property type="molecule type" value="Genomic_DNA"/>
</dbReference>
<accession>A0ABW3U3A3</accession>
<comment type="caution">
    <text evidence="3">The sequence shown here is derived from an EMBL/GenBank/DDBJ whole genome shotgun (WGS) entry which is preliminary data.</text>
</comment>
<dbReference type="InterPro" id="IPR050194">
    <property type="entry name" value="Glycosyltransferase_grp1"/>
</dbReference>